<evidence type="ECO:0000259" key="2">
    <source>
        <dbReference type="PROSITE" id="PS51502"/>
    </source>
</evidence>
<evidence type="ECO:0000313" key="3">
    <source>
        <dbReference type="EMBL" id="KAH7299370.1"/>
    </source>
</evidence>
<evidence type="ECO:0000313" key="4">
    <source>
        <dbReference type="Proteomes" id="UP000825935"/>
    </source>
</evidence>
<dbReference type="Pfam" id="PF07876">
    <property type="entry name" value="Dabb"/>
    <property type="match status" value="2"/>
</dbReference>
<dbReference type="InterPro" id="IPR013097">
    <property type="entry name" value="Dabb"/>
</dbReference>
<dbReference type="OMA" id="SPIAFTH"/>
<gene>
    <name evidence="3" type="ORF">KP509_24G007900</name>
</gene>
<dbReference type="OrthoDB" id="42919at2759"/>
<accession>A0A8T2RT43</accession>
<organism evidence="3 4">
    <name type="scientific">Ceratopteris richardii</name>
    <name type="common">Triangle waterfern</name>
    <dbReference type="NCBI Taxonomy" id="49495"/>
    <lineage>
        <taxon>Eukaryota</taxon>
        <taxon>Viridiplantae</taxon>
        <taxon>Streptophyta</taxon>
        <taxon>Embryophyta</taxon>
        <taxon>Tracheophyta</taxon>
        <taxon>Polypodiopsida</taxon>
        <taxon>Polypodiidae</taxon>
        <taxon>Polypodiales</taxon>
        <taxon>Pteridineae</taxon>
        <taxon>Pteridaceae</taxon>
        <taxon>Parkerioideae</taxon>
        <taxon>Ceratopteris</taxon>
    </lineage>
</organism>
<proteinExistence type="predicted"/>
<dbReference type="PANTHER" id="PTHR33178">
    <property type="match status" value="1"/>
</dbReference>
<sequence>MPVQEMQAQSALLQIHSGAVCAANLTVARLRSVFYSRLSFLPSARRSISLNCEPQYAKYLCTSAAMDRTVKTSTRVIEHIVLLKSKERAPTEQQDAMVSGLRSLKSLPMVIELNAGKVAHASSEGYTHALHCRYRSKDDLASYANDPYHLDVINKCIVPIVEDRLALDWEADVEEPVLQSGSYGAVRILTMKPKQELANSEIEGTIDALKEYTSKFSFVKQVSAGKNFSPARAKGYEWAYLAMFPSTKELAELINSDGYKGLHSKVSSIMEKFNIVDYHTA</sequence>
<dbReference type="InterPro" id="IPR011008">
    <property type="entry name" value="Dimeric_a/b-barrel"/>
</dbReference>
<comment type="subunit">
    <text evidence="1">Homodimer.</text>
</comment>
<protein>
    <recommendedName>
        <fullName evidence="2">Stress-response A/B barrel domain-containing protein</fullName>
    </recommendedName>
</protein>
<dbReference type="InterPro" id="IPR044662">
    <property type="entry name" value="HS1/DABB1-like"/>
</dbReference>
<dbReference type="EMBL" id="CM035429">
    <property type="protein sequence ID" value="KAH7299370.1"/>
    <property type="molecule type" value="Genomic_DNA"/>
</dbReference>
<reference evidence="3" key="1">
    <citation type="submission" date="2021-08" db="EMBL/GenBank/DDBJ databases">
        <title>WGS assembly of Ceratopteris richardii.</title>
        <authorList>
            <person name="Marchant D.B."/>
            <person name="Chen G."/>
            <person name="Jenkins J."/>
            <person name="Shu S."/>
            <person name="Leebens-Mack J."/>
            <person name="Grimwood J."/>
            <person name="Schmutz J."/>
            <person name="Soltis P."/>
            <person name="Soltis D."/>
            <person name="Chen Z.-H."/>
        </authorList>
    </citation>
    <scope>NUCLEOTIDE SEQUENCE</scope>
    <source>
        <strain evidence="3">Whitten #5841</strain>
        <tissue evidence="3">Leaf</tissue>
    </source>
</reference>
<dbReference type="Proteomes" id="UP000825935">
    <property type="component" value="Chromosome 24"/>
</dbReference>
<evidence type="ECO:0000256" key="1">
    <source>
        <dbReference type="ARBA" id="ARBA00011738"/>
    </source>
</evidence>
<dbReference type="PROSITE" id="PS51502">
    <property type="entry name" value="S_R_A_B_BARREL"/>
    <property type="match status" value="2"/>
</dbReference>
<dbReference type="SMART" id="SM00886">
    <property type="entry name" value="Dabb"/>
    <property type="match status" value="1"/>
</dbReference>
<dbReference type="Gene3D" id="3.30.70.100">
    <property type="match status" value="2"/>
</dbReference>
<feature type="domain" description="Stress-response A/B barrel" evidence="2">
    <location>
        <begin position="77"/>
        <end position="169"/>
    </location>
</feature>
<name>A0A8T2RT43_CERRI</name>
<dbReference type="AlphaFoldDB" id="A0A8T2RT43"/>
<dbReference type="PANTHER" id="PTHR33178:SF3">
    <property type="entry name" value="STRESS-RESPONSE A_B BARREL DOMAIN-CONTAINING PROTEIN UP3"/>
    <property type="match status" value="1"/>
</dbReference>
<comment type="caution">
    <text evidence="3">The sequence shown here is derived from an EMBL/GenBank/DDBJ whole genome shotgun (WGS) entry which is preliminary data.</text>
</comment>
<dbReference type="SUPFAM" id="SSF54909">
    <property type="entry name" value="Dimeric alpha+beta barrel"/>
    <property type="match status" value="2"/>
</dbReference>
<feature type="domain" description="Stress-response A/B barrel" evidence="2">
    <location>
        <begin position="185"/>
        <end position="278"/>
    </location>
</feature>
<keyword evidence="4" id="KW-1185">Reference proteome</keyword>